<dbReference type="EMBL" id="AFLV02000049">
    <property type="protein sequence ID" value="EKR64248.1"/>
    <property type="molecule type" value="Genomic_DNA"/>
</dbReference>
<evidence type="ECO:0000313" key="1">
    <source>
        <dbReference type="EMBL" id="EKR64248.1"/>
    </source>
</evidence>
<protein>
    <submittedName>
        <fullName evidence="1">Uncharacterized protein</fullName>
    </submittedName>
</protein>
<dbReference type="AlphaFoldDB" id="A0A828YZA9"/>
<gene>
    <name evidence="1" type="ORF">LEP1GSC036_3849</name>
</gene>
<accession>A0A828YZA9</accession>
<evidence type="ECO:0000313" key="2">
    <source>
        <dbReference type="Proteomes" id="UP000001338"/>
    </source>
</evidence>
<sequence length="65" mass="7594">MKQGIKLTPLKKPFATDLYKIEYRYFYFSAVTLRYWKSSGIDSNSNCQSITLQVCNSFTKISLKK</sequence>
<proteinExistence type="predicted"/>
<reference evidence="1 2" key="1">
    <citation type="submission" date="2012-10" db="EMBL/GenBank/DDBJ databases">
        <authorList>
            <person name="Harkins D.M."/>
            <person name="Durkin A.S."/>
            <person name="Brinkac L.M."/>
            <person name="Haft D.H."/>
            <person name="Selengut J.D."/>
            <person name="Sanka R."/>
            <person name="DePew J."/>
            <person name="Purushe J."/>
            <person name="Whelen A.C."/>
            <person name="Vinetz J.M."/>
            <person name="Sutton G.G."/>
            <person name="Nierman W.C."/>
            <person name="Fouts D.E."/>
        </authorList>
    </citation>
    <scope>NUCLEOTIDE SEQUENCE [LARGE SCALE GENOMIC DNA]</scope>
    <source>
        <strain evidence="1 2">2006001853</strain>
    </source>
</reference>
<organism evidence="1 2">
    <name type="scientific">Leptospira weilii str. 2006001853</name>
    <dbReference type="NCBI Taxonomy" id="1001589"/>
    <lineage>
        <taxon>Bacteria</taxon>
        <taxon>Pseudomonadati</taxon>
        <taxon>Spirochaetota</taxon>
        <taxon>Spirochaetia</taxon>
        <taxon>Leptospirales</taxon>
        <taxon>Leptospiraceae</taxon>
        <taxon>Leptospira</taxon>
    </lineage>
</organism>
<name>A0A828YZA9_9LEPT</name>
<dbReference type="Proteomes" id="UP000001338">
    <property type="component" value="Unassembled WGS sequence"/>
</dbReference>
<comment type="caution">
    <text evidence="1">The sequence shown here is derived from an EMBL/GenBank/DDBJ whole genome shotgun (WGS) entry which is preliminary data.</text>
</comment>